<evidence type="ECO:0000256" key="4">
    <source>
        <dbReference type="ARBA" id="ARBA00022723"/>
    </source>
</evidence>
<dbReference type="InterPro" id="IPR034391">
    <property type="entry name" value="AdoMet-like_SPASM_containing"/>
</dbReference>
<evidence type="ECO:0000259" key="7">
    <source>
        <dbReference type="PROSITE" id="PS51918"/>
    </source>
</evidence>
<dbReference type="PANTHER" id="PTHR11228:SF7">
    <property type="entry name" value="PQQA PEPTIDE CYCLASE"/>
    <property type="match status" value="1"/>
</dbReference>
<evidence type="ECO:0000256" key="6">
    <source>
        <dbReference type="ARBA" id="ARBA00023014"/>
    </source>
</evidence>
<dbReference type="Gene3D" id="3.20.20.70">
    <property type="entry name" value="Aldolase class I"/>
    <property type="match status" value="1"/>
</dbReference>
<evidence type="ECO:0000256" key="2">
    <source>
        <dbReference type="ARBA" id="ARBA00022485"/>
    </source>
</evidence>
<keyword evidence="9" id="KW-1185">Reference proteome</keyword>
<comment type="caution">
    <text evidence="8">The sequence shown here is derived from an EMBL/GenBank/DDBJ whole genome shotgun (WGS) entry which is preliminary data.</text>
</comment>
<dbReference type="Proteomes" id="UP001055117">
    <property type="component" value="Unassembled WGS sequence"/>
</dbReference>
<keyword evidence="5" id="KW-0408">Iron</keyword>
<dbReference type="PROSITE" id="PS51918">
    <property type="entry name" value="RADICAL_SAM"/>
    <property type="match status" value="1"/>
</dbReference>
<evidence type="ECO:0000256" key="3">
    <source>
        <dbReference type="ARBA" id="ARBA00022691"/>
    </source>
</evidence>
<keyword evidence="4" id="KW-0479">Metal-binding</keyword>
<dbReference type="SFLD" id="SFLDG01067">
    <property type="entry name" value="SPASM/twitch_domain_containing"/>
    <property type="match status" value="1"/>
</dbReference>
<dbReference type="InterPro" id="IPR013785">
    <property type="entry name" value="Aldolase_TIM"/>
</dbReference>
<keyword evidence="2" id="KW-0004">4Fe-4S</keyword>
<dbReference type="PANTHER" id="PTHR11228">
    <property type="entry name" value="RADICAL SAM DOMAIN PROTEIN"/>
    <property type="match status" value="1"/>
</dbReference>
<comment type="cofactor">
    <cofactor evidence="1">
        <name>[4Fe-4S] cluster</name>
        <dbReference type="ChEBI" id="CHEBI:49883"/>
    </cofactor>
</comment>
<sequence length="500" mass="56000">MRSIFRNFIGNLISKRQGTHFSEKIYLRQSIDLQVGLAGSGPNSGYEHFIRYGETEGRPHTFRRLRPGQTFIFDMALPKKALTGFEIYLGNEKAEASDFFELSLFDNGNAFYKTKLPYGAIALNHSTYILTGSITGLSEGVQVALSIPKTAKNDIWLLTKGISGHSAAEFKGVAFFDDPNTPNSGAIAISLSPVSQCNQNCPHCISKFSRQSFNKLSEKSQNEIRGLAQSGRISHISVDYSGDPFFTNARYFPLFDFIDELKCPFRIDTNGAYVDEENMRRVARSRLFAINFSLDAATGETHRRLRPGKISFETIIENIRLSIKILQETGRDDVMTSANFSIMRSNVDEVFDFVTLCQQLNLKNVNFSHVHVYQDDTNSESLSNFPEIYNEVYNKLLAQLLASGLTFHIPPPYLQGLETHGRRRCFTPWESAVILSNGDVQACCVPGTKIGNLHTSSFDQIWSSKEAQKFRQQATSPDGAICSQCAFFAHRGISEITSSR</sequence>
<name>A0ABQ4QQ07_9HYPH</name>
<gene>
    <name evidence="8" type="ORF">AFCDBAGC_5175</name>
</gene>
<keyword evidence="3" id="KW-0949">S-adenosyl-L-methionine</keyword>
<dbReference type="Pfam" id="PF13186">
    <property type="entry name" value="SPASM"/>
    <property type="match status" value="1"/>
</dbReference>
<proteinExistence type="predicted"/>
<evidence type="ECO:0000256" key="5">
    <source>
        <dbReference type="ARBA" id="ARBA00023004"/>
    </source>
</evidence>
<dbReference type="SFLD" id="SFLDS00029">
    <property type="entry name" value="Radical_SAM"/>
    <property type="match status" value="1"/>
</dbReference>
<dbReference type="InterPro" id="IPR058240">
    <property type="entry name" value="rSAM_sf"/>
</dbReference>
<keyword evidence="6" id="KW-0411">Iron-sulfur</keyword>
<dbReference type="SUPFAM" id="SSF102114">
    <property type="entry name" value="Radical SAM enzymes"/>
    <property type="match status" value="1"/>
</dbReference>
<evidence type="ECO:0000313" key="9">
    <source>
        <dbReference type="Proteomes" id="UP001055117"/>
    </source>
</evidence>
<dbReference type="CDD" id="cd21109">
    <property type="entry name" value="SPASM"/>
    <property type="match status" value="1"/>
</dbReference>
<dbReference type="InterPro" id="IPR050377">
    <property type="entry name" value="Radical_SAM_PqqE_MftC-like"/>
</dbReference>
<accession>A0ABQ4QQ07</accession>
<feature type="domain" description="Radical SAM core" evidence="7">
    <location>
        <begin position="181"/>
        <end position="412"/>
    </location>
</feature>
<dbReference type="InterPro" id="IPR023885">
    <property type="entry name" value="4Fe4S-binding_SPASM_dom"/>
</dbReference>
<organism evidence="8 9">
    <name type="scientific">Methylobacterium cerastii</name>
    <dbReference type="NCBI Taxonomy" id="932741"/>
    <lineage>
        <taxon>Bacteria</taxon>
        <taxon>Pseudomonadati</taxon>
        <taxon>Pseudomonadota</taxon>
        <taxon>Alphaproteobacteria</taxon>
        <taxon>Hyphomicrobiales</taxon>
        <taxon>Methylobacteriaceae</taxon>
        <taxon>Methylobacterium</taxon>
    </lineage>
</organism>
<dbReference type="InterPro" id="IPR007197">
    <property type="entry name" value="rSAM"/>
</dbReference>
<protein>
    <recommendedName>
        <fullName evidence="7">Radical SAM core domain-containing protein</fullName>
    </recommendedName>
</protein>
<evidence type="ECO:0000256" key="1">
    <source>
        <dbReference type="ARBA" id="ARBA00001966"/>
    </source>
</evidence>
<dbReference type="CDD" id="cd01335">
    <property type="entry name" value="Radical_SAM"/>
    <property type="match status" value="1"/>
</dbReference>
<dbReference type="Pfam" id="PF04055">
    <property type="entry name" value="Radical_SAM"/>
    <property type="match status" value="1"/>
</dbReference>
<dbReference type="SFLD" id="SFLDG01387">
    <property type="entry name" value="BtrN-like_SPASM_domain_contain"/>
    <property type="match status" value="1"/>
</dbReference>
<dbReference type="RefSeq" id="WP_238273397.1">
    <property type="nucleotide sequence ID" value="NZ_BPQG01000142.1"/>
</dbReference>
<evidence type="ECO:0000313" key="8">
    <source>
        <dbReference type="EMBL" id="GJD47282.1"/>
    </source>
</evidence>
<dbReference type="EMBL" id="BPQG01000142">
    <property type="protein sequence ID" value="GJD47282.1"/>
    <property type="molecule type" value="Genomic_DNA"/>
</dbReference>
<reference evidence="8 9" key="1">
    <citation type="journal article" date="2021" name="Front. Microbiol.">
        <title>Comprehensive Comparative Genomics and Phenotyping of Methylobacterium Species.</title>
        <authorList>
            <person name="Alessa O."/>
            <person name="Ogura Y."/>
            <person name="Fujitani Y."/>
            <person name="Takami H."/>
            <person name="Hayashi T."/>
            <person name="Sahin N."/>
            <person name="Tani A."/>
        </authorList>
    </citation>
    <scope>NUCLEOTIDE SEQUENCE [LARGE SCALE GENOMIC DNA]</scope>
    <source>
        <strain evidence="8 9">DSM 23679</strain>
    </source>
</reference>